<reference evidence="4 5" key="1">
    <citation type="journal article" date="2010" name="Stand. Genomic Sci.">
        <title>Complete genome sequence of Aminobacterium colombiense type strain (ALA-1).</title>
        <authorList>
            <person name="Chertkov O."/>
            <person name="Sikorski J."/>
            <person name="Brambilla E."/>
            <person name="Lapidus A."/>
            <person name="Copeland A."/>
            <person name="Glavina Del Rio T."/>
            <person name="Nolan M."/>
            <person name="Lucas S."/>
            <person name="Tice H."/>
            <person name="Cheng J.F."/>
            <person name="Han C."/>
            <person name="Detter J.C."/>
            <person name="Bruce D."/>
            <person name="Tapia R."/>
            <person name="Goodwin L."/>
            <person name="Pitluck S."/>
            <person name="Liolios K."/>
            <person name="Ivanova N."/>
            <person name="Mavromatis K."/>
            <person name="Ovchinnikova G."/>
            <person name="Pati A."/>
            <person name="Chen A."/>
            <person name="Palaniappan K."/>
            <person name="Land M."/>
            <person name="Hauser L."/>
            <person name="Chang Y.J."/>
            <person name="Jeffries C.D."/>
            <person name="Spring S."/>
            <person name="Rohde M."/>
            <person name="Goker M."/>
            <person name="Bristow J."/>
            <person name="Eisen J.A."/>
            <person name="Markowitz V."/>
            <person name="Hugenholtz P."/>
            <person name="Kyrpides N.C."/>
            <person name="Klenk H.P."/>
        </authorList>
    </citation>
    <scope>NUCLEOTIDE SEQUENCE [LARGE SCALE GENOMIC DNA]</scope>
    <source>
        <strain evidence="5">DSM 12261 / ALA-1</strain>
    </source>
</reference>
<dbReference type="Pfam" id="PF00586">
    <property type="entry name" value="AIRS"/>
    <property type="match status" value="1"/>
</dbReference>
<evidence type="ECO:0000256" key="1">
    <source>
        <dbReference type="ARBA" id="ARBA00006243"/>
    </source>
</evidence>
<organism evidence="4 5">
    <name type="scientific">Aminobacterium colombiense (strain DSM 12261 / ALA-1)</name>
    <dbReference type="NCBI Taxonomy" id="572547"/>
    <lineage>
        <taxon>Bacteria</taxon>
        <taxon>Thermotogati</taxon>
        <taxon>Synergistota</taxon>
        <taxon>Synergistia</taxon>
        <taxon>Synergistales</taxon>
        <taxon>Aminobacteriaceae</taxon>
        <taxon>Aminobacterium</taxon>
    </lineage>
</organism>
<gene>
    <name evidence="4" type="ordered locus">Amico_1386</name>
</gene>
<sequence length="326" mass="35132">MEDGLRKLPVGKLPPDILEQHILQFSGASRPDVLVGPGIGEDASLIRFPEGKLLAVSSDPIVGASKGAGTFLVHINANDIACKGGDPAYFIITLIIPVEQGLPFAKMIMEEIHHACKKMGIAVIGGHTELTDRYKKPVVVGTMMGQTSYLYRATDICAGDGVIMTKHVGLEGMSILAHDRPDLLKPHLSDAEIQSITSWISSISVLKEAAAVRDLARFMHDPTEGGLFGGLAEICRLSGLNLHLDMEAIPIHPLTRKVGKALGADIYHLISSGVLVVVVPEEKIETALKRLEEKQIPAALIGKIVEEGRGNCELDSKEELWRLLAL</sequence>
<feature type="domain" description="PurM-like C-terminal" evidence="3">
    <location>
        <begin position="158"/>
        <end position="312"/>
    </location>
</feature>
<accession>D5EG21</accession>
<dbReference type="SUPFAM" id="SSF56042">
    <property type="entry name" value="PurM C-terminal domain-like"/>
    <property type="match status" value="1"/>
</dbReference>
<dbReference type="Gene3D" id="3.90.650.10">
    <property type="entry name" value="PurM-like C-terminal domain"/>
    <property type="match status" value="1"/>
</dbReference>
<dbReference type="GO" id="GO:0051604">
    <property type="term" value="P:protein maturation"/>
    <property type="evidence" value="ECO:0007669"/>
    <property type="project" value="TreeGrafter"/>
</dbReference>
<dbReference type="Proteomes" id="UP000002366">
    <property type="component" value="Chromosome"/>
</dbReference>
<feature type="domain" description="PurM-like N-terminal" evidence="2">
    <location>
        <begin position="40"/>
        <end position="146"/>
    </location>
</feature>
<dbReference type="SUPFAM" id="SSF55326">
    <property type="entry name" value="PurM N-terminal domain-like"/>
    <property type="match status" value="1"/>
</dbReference>
<dbReference type="InterPro" id="IPR036676">
    <property type="entry name" value="PurM-like_C_sf"/>
</dbReference>
<dbReference type="HOGENOM" id="CLU_041631_0_0_0"/>
<dbReference type="RefSeq" id="WP_013048766.1">
    <property type="nucleotide sequence ID" value="NC_014011.1"/>
</dbReference>
<dbReference type="PANTHER" id="PTHR30303:SF4">
    <property type="entry name" value="HYDROGENASE EXPRESSION_FORMATION PROTEIN HYPE"/>
    <property type="match status" value="1"/>
</dbReference>
<dbReference type="Pfam" id="PF02769">
    <property type="entry name" value="AIRS_C"/>
    <property type="match status" value="1"/>
</dbReference>
<protein>
    <submittedName>
        <fullName evidence="4">AIR synthase related protein domain protein</fullName>
    </submittedName>
</protein>
<dbReference type="eggNOG" id="COG0309">
    <property type="taxonomic scope" value="Bacteria"/>
</dbReference>
<dbReference type="Gene3D" id="3.30.1330.10">
    <property type="entry name" value="PurM-like, N-terminal domain"/>
    <property type="match status" value="1"/>
</dbReference>
<evidence type="ECO:0000259" key="2">
    <source>
        <dbReference type="Pfam" id="PF00586"/>
    </source>
</evidence>
<name>D5EG21_AMICL</name>
<dbReference type="InterPro" id="IPR036921">
    <property type="entry name" value="PurM-like_N_sf"/>
</dbReference>
<comment type="similarity">
    <text evidence="1">Belongs to the HypE family.</text>
</comment>
<dbReference type="EMBL" id="CP001997">
    <property type="protein sequence ID" value="ADE57503.1"/>
    <property type="molecule type" value="Genomic_DNA"/>
</dbReference>
<dbReference type="InterPro" id="IPR010918">
    <property type="entry name" value="PurM-like_C_dom"/>
</dbReference>
<proteinExistence type="inferred from homology"/>
<dbReference type="CDD" id="cd06061">
    <property type="entry name" value="PurM-like1"/>
    <property type="match status" value="1"/>
</dbReference>
<evidence type="ECO:0000313" key="5">
    <source>
        <dbReference type="Proteomes" id="UP000002366"/>
    </source>
</evidence>
<keyword evidence="5" id="KW-1185">Reference proteome</keyword>
<dbReference type="PIRSF" id="PIRSF005644">
    <property type="entry name" value="Hdrgns_mtr_HypE"/>
    <property type="match status" value="1"/>
</dbReference>
<dbReference type="PANTHER" id="PTHR30303">
    <property type="entry name" value="HYDROGENASE ISOENZYMES FORMATION PROTEIN HYPE"/>
    <property type="match status" value="1"/>
</dbReference>
<dbReference type="STRING" id="572547.Amico_1386"/>
<evidence type="ECO:0000259" key="3">
    <source>
        <dbReference type="Pfam" id="PF02769"/>
    </source>
</evidence>
<dbReference type="AlphaFoldDB" id="D5EG21"/>
<evidence type="ECO:0000313" key="4">
    <source>
        <dbReference type="EMBL" id="ADE57503.1"/>
    </source>
</evidence>
<dbReference type="KEGG" id="aco:Amico_1386"/>
<dbReference type="InterPro" id="IPR016188">
    <property type="entry name" value="PurM-like_N"/>
</dbReference>
<dbReference type="InterPro" id="IPR011854">
    <property type="entry name" value="HypE"/>
</dbReference>